<dbReference type="PANTHER" id="PTHR30055">
    <property type="entry name" value="HTH-TYPE TRANSCRIPTIONAL REGULATOR RUTR"/>
    <property type="match status" value="1"/>
</dbReference>
<dbReference type="InterPro" id="IPR001647">
    <property type="entry name" value="HTH_TetR"/>
</dbReference>
<accession>A0A1H1AV93</accession>
<dbReference type="PRINTS" id="PR00455">
    <property type="entry name" value="HTHTETR"/>
</dbReference>
<dbReference type="SUPFAM" id="SSF48498">
    <property type="entry name" value="Tetracyclin repressor-like, C-terminal domain"/>
    <property type="match status" value="1"/>
</dbReference>
<evidence type="ECO:0000313" key="7">
    <source>
        <dbReference type="EMBL" id="SDQ43572.1"/>
    </source>
</evidence>
<dbReference type="OrthoDB" id="9816296at2"/>
<keyword evidence="4" id="KW-0804">Transcription</keyword>
<sequence length="240" mass="26014">MNSGRLGVRGLGAAHDERRRSIVAAVLDLIDTAGIDQVSIRNVAHRAGVSPGRVQHYFPTKDALLSEAFNAISDRGAARVRARHADGPAVVLRELLGGLIPHNEEEVRLFRIARAFEAYAIPRPHLREQLTRGYEDLADLIALLLRDILRPEQDAPSPFLAEAHELLALTIGLAELVVSGNITPEQADRIAARRLADTLSPHLPSGEADRRTPVTAPLSALRHSATTVIPTVDHLEGCPP</sequence>
<dbReference type="RefSeq" id="WP_093263187.1">
    <property type="nucleotide sequence ID" value="NZ_FNKK01000002.1"/>
</dbReference>
<dbReference type="InterPro" id="IPR039538">
    <property type="entry name" value="BetI_C"/>
</dbReference>
<evidence type="ECO:0000313" key="8">
    <source>
        <dbReference type="Proteomes" id="UP000217103"/>
    </source>
</evidence>
<evidence type="ECO:0000256" key="2">
    <source>
        <dbReference type="ARBA" id="ARBA00023015"/>
    </source>
</evidence>
<dbReference type="STRING" id="35622.SAMN04489764_0668"/>
<protein>
    <submittedName>
        <fullName evidence="7">DNA-binding transcriptional regulator, AcrR family</fullName>
    </submittedName>
</protein>
<gene>
    <name evidence="7" type="ORF">SAMN04489764_0668</name>
</gene>
<dbReference type="GO" id="GO:0003700">
    <property type="term" value="F:DNA-binding transcription factor activity"/>
    <property type="evidence" value="ECO:0007669"/>
    <property type="project" value="TreeGrafter"/>
</dbReference>
<dbReference type="Proteomes" id="UP000217103">
    <property type="component" value="Unassembled WGS sequence"/>
</dbReference>
<keyword evidence="8" id="KW-1185">Reference proteome</keyword>
<reference evidence="7 8" key="1">
    <citation type="submission" date="2016-10" db="EMBL/GenBank/DDBJ databases">
        <authorList>
            <person name="de Groot N.N."/>
        </authorList>
    </citation>
    <scope>NUCLEOTIDE SEQUENCE [LARGE SCALE GENOMIC DNA]</scope>
    <source>
        <strain evidence="7 8">DSM 43794</strain>
    </source>
</reference>
<feature type="DNA-binding region" description="H-T-H motif" evidence="5">
    <location>
        <begin position="39"/>
        <end position="58"/>
    </location>
</feature>
<dbReference type="PANTHER" id="PTHR30055:SF234">
    <property type="entry name" value="HTH-TYPE TRANSCRIPTIONAL REGULATOR BETI"/>
    <property type="match status" value="1"/>
</dbReference>
<dbReference type="Pfam" id="PF13977">
    <property type="entry name" value="TetR_C_6"/>
    <property type="match status" value="1"/>
</dbReference>
<dbReference type="AlphaFoldDB" id="A0A1H1AV93"/>
<evidence type="ECO:0000259" key="6">
    <source>
        <dbReference type="PROSITE" id="PS50977"/>
    </source>
</evidence>
<evidence type="ECO:0000256" key="1">
    <source>
        <dbReference type="ARBA" id="ARBA00022491"/>
    </source>
</evidence>
<dbReference type="Pfam" id="PF00440">
    <property type="entry name" value="TetR_N"/>
    <property type="match status" value="1"/>
</dbReference>
<dbReference type="Gene3D" id="1.10.357.10">
    <property type="entry name" value="Tetracycline Repressor, domain 2"/>
    <property type="match status" value="1"/>
</dbReference>
<dbReference type="InterPro" id="IPR036271">
    <property type="entry name" value="Tet_transcr_reg_TetR-rel_C_sf"/>
</dbReference>
<dbReference type="SUPFAM" id="SSF46689">
    <property type="entry name" value="Homeodomain-like"/>
    <property type="match status" value="1"/>
</dbReference>
<dbReference type="GO" id="GO:0000976">
    <property type="term" value="F:transcription cis-regulatory region binding"/>
    <property type="evidence" value="ECO:0007669"/>
    <property type="project" value="TreeGrafter"/>
</dbReference>
<name>A0A1H1AV93_9ACTN</name>
<evidence type="ECO:0000256" key="3">
    <source>
        <dbReference type="ARBA" id="ARBA00023125"/>
    </source>
</evidence>
<keyword evidence="2" id="KW-0805">Transcription regulation</keyword>
<keyword evidence="1" id="KW-0678">Repressor</keyword>
<evidence type="ECO:0000256" key="4">
    <source>
        <dbReference type="ARBA" id="ARBA00023163"/>
    </source>
</evidence>
<dbReference type="PROSITE" id="PS50977">
    <property type="entry name" value="HTH_TETR_2"/>
    <property type="match status" value="1"/>
</dbReference>
<feature type="domain" description="HTH tetR-type" evidence="6">
    <location>
        <begin position="16"/>
        <end position="76"/>
    </location>
</feature>
<dbReference type="InterPro" id="IPR009057">
    <property type="entry name" value="Homeodomain-like_sf"/>
</dbReference>
<proteinExistence type="predicted"/>
<dbReference type="EMBL" id="FNKK01000002">
    <property type="protein sequence ID" value="SDQ43572.1"/>
    <property type="molecule type" value="Genomic_DNA"/>
</dbReference>
<evidence type="ECO:0000256" key="5">
    <source>
        <dbReference type="PROSITE-ProRule" id="PRU00335"/>
    </source>
</evidence>
<keyword evidence="3 5" id="KW-0238">DNA-binding</keyword>
<organism evidence="7 8">
    <name type="scientific">Thermostaphylospora chromogena</name>
    <dbReference type="NCBI Taxonomy" id="35622"/>
    <lineage>
        <taxon>Bacteria</taxon>
        <taxon>Bacillati</taxon>
        <taxon>Actinomycetota</taxon>
        <taxon>Actinomycetes</taxon>
        <taxon>Streptosporangiales</taxon>
        <taxon>Thermomonosporaceae</taxon>
        <taxon>Thermostaphylospora</taxon>
    </lineage>
</organism>
<dbReference type="InterPro" id="IPR050109">
    <property type="entry name" value="HTH-type_TetR-like_transc_reg"/>
</dbReference>